<accession>A0A6F9F1Z4</accession>
<organism evidence="1">
    <name type="scientific">Swordtail adomavirus 1</name>
    <dbReference type="NCBI Taxonomy" id="2609876"/>
    <lineage>
        <taxon>Viruses</taxon>
        <taxon>Adomaviruses</taxon>
    </lineage>
</organism>
<evidence type="ECO:0000313" key="1">
    <source>
        <dbReference type="EMBL" id="DAC81199.1"/>
    </source>
</evidence>
<dbReference type="EMBL" id="BK011020">
    <property type="protein sequence ID" value="DAC81199.1"/>
    <property type="molecule type" value="Genomic_DNA"/>
</dbReference>
<name>A0A6F9F1Z4_9VIRU</name>
<reference evidence="1" key="1">
    <citation type="journal article" date="2020" name="J. ISSAAS">
        <title>Identification of Adomavirus Virion Proteins.</title>
        <authorList>
            <person name="Welch N.L."/>
            <person name="Tisza M.J."/>
            <person name="Starrett G.J."/>
            <person name="Belford A.K."/>
            <person name="Pastrana D.V."/>
            <person name="Pang Y.-Y.S."/>
            <person name="Schiller J.T."/>
            <person name="An P."/>
            <person name="Cantolupo P.G."/>
            <person name="Pipas J.M."/>
            <person name="Koda S."/>
            <person name="Subramaniam K."/>
            <person name="Waltzek T.B."/>
            <person name="Bian C."/>
            <person name="Shi Q."/>
            <person name="Ruan Z."/>
            <person name="Ng T.F.F."/>
            <person name="Buck C.B."/>
        </authorList>
    </citation>
    <scope>NUCLEOTIDE SEQUENCE</scope>
    <source>
        <strain evidence="1">8743</strain>
    </source>
</reference>
<protein>
    <submittedName>
        <fullName evidence="1">LO5</fullName>
    </submittedName>
</protein>
<proteinExistence type="predicted"/>
<sequence>MQHLEVPSFSTHSHFAFVFQIKTEMNQGKQYQDYYMIRPGEVARDMYVVFNDNEGNSCAQVKFDVPFQLVQQISGKRNVGVACTQFTVPNAPRNITVEFDNNVLYYKEHKIVLRDGYYESLDQIEEEIQLALASSNSQIGTIFQLDHLGYVTLTTEAPLYIPIARGRAVILDALSEKLGFTSPQYEHVTLDGYTCLKINPGTKANKCGDMFGAVSECLLTCDQCIYTKETHRVLCVFSLAAYPSRSHLHLLPIAKHRPIHDTPYLHSLCFRLVDRYNRPLSFVSGVPSATIELQHLI</sequence>